<proteinExistence type="predicted"/>
<gene>
    <name evidence="1" type="ORF">HMPREF1981_03119</name>
</gene>
<accession>U2BTR2</accession>
<dbReference type="InterPro" id="IPR008969">
    <property type="entry name" value="CarboxyPept-like_regulatory"/>
</dbReference>
<sequence length="895" mass="103095">MKRVNFFLTYWETGSMKHFGIFCLIFFRHMVAAAQTGYTGKVADGQNKKPLEAVAVSLLAADSTIMSYSYTDSNGHFEIINRGTRTAEFLSFTYMGYRKVLLPARSFKNGTTVELEETTYKIKEVKITGQRIRKEKDTITYTVSGFRMPQDRTIEDVLKKIPGIEVTANGTIRFHDKPINRFYIEGMNLMEDKYALASKNIPADMVKEVQVLQSHQPIAALRGKTFSDHAALNLTLEDSHKNKLIKLIDAGIGAGNDPDVLWDNRLLGMLFGRRKQNLSMYKNNNTGKDIAAEILPLGQSGVIDISRDEEDAELFPVSISQNKEADPSRYLFNDAHLGAINHLYKPDKTNDIRLQLSFLHQKERAEYRSGTTYFYPSQTITVDEREQYNGQENRAEGEFTYQLNDSALFLKNKIKGLLGLHKSSLNLWVNDEKTGQRTHPQRKFLHNHFELVKNTRRHSFSIYSANSYRDLPQHFTVEPGLYEELLNQNNPYGKFAQDARLQSFQSDAYTYFQHKIAGWYLKYKAGISYARKKMSSALSINDTPAGDEYHNDLTLKTLHAYIEPRLNFKNDFWDVQFSIPLSFYHAGLRTERPQSEQSRKNLFLPAPSLNVKYEFSPYLTLIGRSSLSCIQPDILKLYGGYMFTSYRSAFAFHSKPVFDKSYYNSIGVRFVQPLTGFFASLTGFYTLNKQELIYGYRNKEKYLSVTETYDRPHTNHLYGVNGKLSKTFAWSKLYTSVGMSYSNKKDKMLLEERMANSTMQVYSLRFDFSLRPVRSLSFEGSSSAIHTLSQLDLPENGAVKAWSFHHTIDLNIVFSQHWKGRVTQEISHNNRNRKATYFADASLLFSHRLFEIEFAVNNLLNHSTLNHTYIDHLTQRYSANTLRPRECLIKAMFSF</sequence>
<evidence type="ECO:0000313" key="1">
    <source>
        <dbReference type="EMBL" id="ERI81574.1"/>
    </source>
</evidence>
<organism evidence="1 2">
    <name type="scientific">Bacteroides pyogenes F0041</name>
    <dbReference type="NCBI Taxonomy" id="1321819"/>
    <lineage>
        <taxon>Bacteria</taxon>
        <taxon>Pseudomonadati</taxon>
        <taxon>Bacteroidota</taxon>
        <taxon>Bacteroidia</taxon>
        <taxon>Bacteroidales</taxon>
        <taxon>Bacteroidaceae</taxon>
        <taxon>Bacteroides</taxon>
    </lineage>
</organism>
<dbReference type="RefSeq" id="WP_021646877.1">
    <property type="nucleotide sequence ID" value="NZ_KE993155.1"/>
</dbReference>
<name>U2BTR2_9BACE</name>
<dbReference type="HOGENOM" id="CLU_012729_2_0_10"/>
<evidence type="ECO:0000313" key="2">
    <source>
        <dbReference type="Proteomes" id="UP000016496"/>
    </source>
</evidence>
<dbReference type="EMBL" id="AWSV01000159">
    <property type="protein sequence ID" value="ERI81574.1"/>
    <property type="molecule type" value="Genomic_DNA"/>
</dbReference>
<dbReference type="PATRIC" id="fig|1321819.3.peg.2885"/>
<reference evidence="1 2" key="1">
    <citation type="submission" date="2013-08" db="EMBL/GenBank/DDBJ databases">
        <authorList>
            <person name="Weinstock G."/>
            <person name="Sodergren E."/>
            <person name="Wylie T."/>
            <person name="Fulton L."/>
            <person name="Fulton R."/>
            <person name="Fronick C."/>
            <person name="O'Laughlin M."/>
            <person name="Godfrey J."/>
            <person name="Miner T."/>
            <person name="Herter B."/>
            <person name="Appelbaum E."/>
            <person name="Cordes M."/>
            <person name="Lek S."/>
            <person name="Wollam A."/>
            <person name="Pepin K.H."/>
            <person name="Palsikar V.B."/>
            <person name="Mitreva M."/>
            <person name="Wilson R.K."/>
        </authorList>
    </citation>
    <scope>NUCLEOTIDE SEQUENCE [LARGE SCALE GENOMIC DNA]</scope>
    <source>
        <strain evidence="1 2">F0041</strain>
    </source>
</reference>
<dbReference type="SUPFAM" id="SSF56935">
    <property type="entry name" value="Porins"/>
    <property type="match status" value="1"/>
</dbReference>
<dbReference type="OrthoDB" id="603275at2"/>
<comment type="caution">
    <text evidence="1">The sequence shown here is derived from an EMBL/GenBank/DDBJ whole genome shotgun (WGS) entry which is preliminary data.</text>
</comment>
<evidence type="ECO:0008006" key="3">
    <source>
        <dbReference type="Google" id="ProtNLM"/>
    </source>
</evidence>
<dbReference type="SUPFAM" id="SSF49464">
    <property type="entry name" value="Carboxypeptidase regulatory domain-like"/>
    <property type="match status" value="1"/>
</dbReference>
<protein>
    <recommendedName>
        <fullName evidence="3">TonB-dependent receptor</fullName>
    </recommendedName>
</protein>
<dbReference type="Proteomes" id="UP000016496">
    <property type="component" value="Unassembled WGS sequence"/>
</dbReference>
<dbReference type="AlphaFoldDB" id="U2BTR2"/>